<accession>A0A9X3Z4S7</accession>
<dbReference type="AlphaFoldDB" id="A0A9X3Z4S7"/>
<reference evidence="2" key="1">
    <citation type="submission" date="2022-12" db="EMBL/GenBank/DDBJ databases">
        <title>Draft genome sequence of the thermophilic strain Brevibacillus thermoruber HT42, isolated from Los Humeros, Puebla, Mexico, with biotechnological potential.</title>
        <authorList>
            <person name="Lara Sanchez J."/>
            <person name="Solis Palacios R."/>
            <person name="Bustos Baena A.S."/>
            <person name="Ruz Baez A.E."/>
            <person name="Espinosa Luna G."/>
            <person name="Oliart Ros R.M."/>
        </authorList>
    </citation>
    <scope>NUCLEOTIDE SEQUENCE</scope>
    <source>
        <strain evidence="2">HT42</strain>
    </source>
</reference>
<evidence type="ECO:0000313" key="2">
    <source>
        <dbReference type="EMBL" id="MDA5110281.1"/>
    </source>
</evidence>
<keyword evidence="3" id="KW-1185">Reference proteome</keyword>
<organism evidence="2 3">
    <name type="scientific">Brevibacillus thermoruber</name>
    <dbReference type="NCBI Taxonomy" id="33942"/>
    <lineage>
        <taxon>Bacteria</taxon>
        <taxon>Bacillati</taxon>
        <taxon>Bacillota</taxon>
        <taxon>Bacilli</taxon>
        <taxon>Bacillales</taxon>
        <taxon>Paenibacillaceae</taxon>
        <taxon>Brevibacillus</taxon>
    </lineage>
</organism>
<dbReference type="PROSITE" id="PS51257">
    <property type="entry name" value="PROKAR_LIPOPROTEIN"/>
    <property type="match status" value="1"/>
</dbReference>
<gene>
    <name evidence="2" type="ORF">O3V59_18130</name>
</gene>
<keyword evidence="1" id="KW-0732">Signal</keyword>
<dbReference type="EMBL" id="JAPYYP010000029">
    <property type="protein sequence ID" value="MDA5110281.1"/>
    <property type="molecule type" value="Genomic_DNA"/>
</dbReference>
<sequence>MRKRTVGLLALSALASALLLTGCTYESGPKSFATTNYGTPSEKTAPQQTESASEWLKTALEKAKTDKDAQKFWYKGYVKNSIMSRTTTSMFNGAVVQPNGYNVDARIARQDYQYYRIGDKRYIRVGDAWMTARETPLPFDVLAGFDDWLPFMDQAVQLNEEKVYGTVCVPFEVKMTGADWLAASKSPLFEPLRKQLADRPDMAAVLRDSTIKTTFWFGKDDRLIHQYETWIILPMPEGGTMDQQVFFQFYKYNDPGIEIKDPEEVEKYLLY</sequence>
<name>A0A9X3Z4S7_9BACL</name>
<dbReference type="RefSeq" id="WP_029097615.1">
    <property type="nucleotide sequence ID" value="NZ_JAPYYP010000029.1"/>
</dbReference>
<comment type="caution">
    <text evidence="2">The sequence shown here is derived from an EMBL/GenBank/DDBJ whole genome shotgun (WGS) entry which is preliminary data.</text>
</comment>
<dbReference type="Proteomes" id="UP001151071">
    <property type="component" value="Unassembled WGS sequence"/>
</dbReference>
<proteinExistence type="predicted"/>
<evidence type="ECO:0000256" key="1">
    <source>
        <dbReference type="SAM" id="SignalP"/>
    </source>
</evidence>
<feature type="signal peptide" evidence="1">
    <location>
        <begin position="1"/>
        <end position="26"/>
    </location>
</feature>
<protein>
    <submittedName>
        <fullName evidence="2">Uncharacterized protein</fullName>
    </submittedName>
</protein>
<evidence type="ECO:0000313" key="3">
    <source>
        <dbReference type="Proteomes" id="UP001151071"/>
    </source>
</evidence>
<feature type="chain" id="PRO_5040791526" evidence="1">
    <location>
        <begin position="27"/>
        <end position="271"/>
    </location>
</feature>